<gene>
    <name evidence="5" type="ORF">C0630_15545</name>
</gene>
<comment type="caution">
    <text evidence="5">The sequence shown here is derived from an EMBL/GenBank/DDBJ whole genome shotgun (WGS) entry which is preliminary data.</text>
</comment>
<evidence type="ECO:0000313" key="5">
    <source>
        <dbReference type="EMBL" id="PLX60892.1"/>
    </source>
</evidence>
<organism evidence="5 6">
    <name type="scientific">Sedimenticola selenatireducens</name>
    <dbReference type="NCBI Taxonomy" id="191960"/>
    <lineage>
        <taxon>Bacteria</taxon>
        <taxon>Pseudomonadati</taxon>
        <taxon>Pseudomonadota</taxon>
        <taxon>Gammaproteobacteria</taxon>
        <taxon>Chromatiales</taxon>
        <taxon>Sedimenticolaceae</taxon>
        <taxon>Sedimenticola</taxon>
    </lineage>
</organism>
<evidence type="ECO:0000259" key="4">
    <source>
        <dbReference type="SMART" id="SM00563"/>
    </source>
</evidence>
<dbReference type="STRING" id="1111735.GCA_000428045_01622"/>
<dbReference type="PANTHER" id="PTHR10434:SF9">
    <property type="entry name" value="PHOSPHOLIPID_GLYCEROL ACYLTRANSFERASE DOMAIN-CONTAINING PROTEIN"/>
    <property type="match status" value="1"/>
</dbReference>
<keyword evidence="2 5" id="KW-0808">Transferase</keyword>
<evidence type="ECO:0000256" key="2">
    <source>
        <dbReference type="ARBA" id="ARBA00022679"/>
    </source>
</evidence>
<comment type="pathway">
    <text evidence="1">Lipid metabolism.</text>
</comment>
<dbReference type="AlphaFoldDB" id="A0A2N6CUP4"/>
<reference evidence="5 6" key="1">
    <citation type="submission" date="2017-11" db="EMBL/GenBank/DDBJ databases">
        <title>Genome-resolved metagenomics identifies genetic mobility, metabolic interactions, and unexpected diversity in perchlorate-reducing communities.</title>
        <authorList>
            <person name="Barnum T.P."/>
            <person name="Figueroa I.A."/>
            <person name="Carlstrom C.I."/>
            <person name="Lucas L.N."/>
            <person name="Engelbrektson A.L."/>
            <person name="Coates J.D."/>
        </authorList>
    </citation>
    <scope>NUCLEOTIDE SEQUENCE [LARGE SCALE GENOMIC DNA]</scope>
    <source>
        <strain evidence="5">BM301</strain>
    </source>
</reference>
<dbReference type="EMBL" id="PKUN01000023">
    <property type="protein sequence ID" value="PLX60892.1"/>
    <property type="molecule type" value="Genomic_DNA"/>
</dbReference>
<evidence type="ECO:0000256" key="1">
    <source>
        <dbReference type="ARBA" id="ARBA00005189"/>
    </source>
</evidence>
<accession>A0A2N6CUP4</accession>
<dbReference type="Proteomes" id="UP000235015">
    <property type="component" value="Unassembled WGS sequence"/>
</dbReference>
<keyword evidence="3 5" id="KW-0012">Acyltransferase</keyword>
<feature type="domain" description="Phospholipid/glycerol acyltransferase" evidence="4">
    <location>
        <begin position="29"/>
        <end position="138"/>
    </location>
</feature>
<dbReference type="SUPFAM" id="SSF69593">
    <property type="entry name" value="Glycerol-3-phosphate (1)-acyltransferase"/>
    <property type="match status" value="1"/>
</dbReference>
<name>A0A2N6CUP4_9GAMM</name>
<protein>
    <submittedName>
        <fullName evidence="5">Acyltransferase</fullName>
    </submittedName>
</protein>
<dbReference type="InterPro" id="IPR002123">
    <property type="entry name" value="Plipid/glycerol_acylTrfase"/>
</dbReference>
<dbReference type="GO" id="GO:0003841">
    <property type="term" value="F:1-acylglycerol-3-phosphate O-acyltransferase activity"/>
    <property type="evidence" value="ECO:0007669"/>
    <property type="project" value="TreeGrafter"/>
</dbReference>
<proteinExistence type="predicted"/>
<evidence type="ECO:0000256" key="3">
    <source>
        <dbReference type="ARBA" id="ARBA00023315"/>
    </source>
</evidence>
<dbReference type="PANTHER" id="PTHR10434">
    <property type="entry name" value="1-ACYL-SN-GLYCEROL-3-PHOSPHATE ACYLTRANSFERASE"/>
    <property type="match status" value="1"/>
</dbReference>
<dbReference type="GO" id="GO:0006654">
    <property type="term" value="P:phosphatidic acid biosynthetic process"/>
    <property type="evidence" value="ECO:0007669"/>
    <property type="project" value="TreeGrafter"/>
</dbReference>
<dbReference type="CDD" id="cd07988">
    <property type="entry name" value="LPLAT_ABO13168-like"/>
    <property type="match status" value="1"/>
</dbReference>
<dbReference type="SMART" id="SM00563">
    <property type="entry name" value="PlsC"/>
    <property type="match status" value="1"/>
</dbReference>
<dbReference type="Pfam" id="PF01553">
    <property type="entry name" value="Acyltransferase"/>
    <property type="match status" value="1"/>
</dbReference>
<evidence type="ECO:0000313" key="6">
    <source>
        <dbReference type="Proteomes" id="UP000235015"/>
    </source>
</evidence>
<sequence>MISYWIGRLVLTLLGWKVEGEIPPGGKFLLIGAPHTSNWDFPVGIAVTYLLRVRITWVGKHTLFQWPHGGIMRWLGGIGVDRSNPAGVAEQLAQQLQAADRMVLAITPDGTRGRREYWKSGFYRIARAAGVPLLCGSLDFSSKTARVGLCFMPTGNIPADMERIRAFYADVSGANPENHTTIRLREELENPLPRQDQAR</sequence>